<name>A0A074SEG7_9AGAM</name>
<comment type="caution">
    <text evidence="2">The sequence shown here is derived from an EMBL/GenBank/DDBJ whole genome shotgun (WGS) entry which is preliminary data.</text>
</comment>
<organism evidence="2 3">
    <name type="scientific">Rhizoctonia solani 123E</name>
    <dbReference type="NCBI Taxonomy" id="1423351"/>
    <lineage>
        <taxon>Eukaryota</taxon>
        <taxon>Fungi</taxon>
        <taxon>Dikarya</taxon>
        <taxon>Basidiomycota</taxon>
        <taxon>Agaricomycotina</taxon>
        <taxon>Agaricomycetes</taxon>
        <taxon>Cantharellales</taxon>
        <taxon>Ceratobasidiaceae</taxon>
        <taxon>Rhizoctonia</taxon>
    </lineage>
</organism>
<proteinExistence type="predicted"/>
<evidence type="ECO:0000313" key="2">
    <source>
        <dbReference type="EMBL" id="KEP48412.1"/>
    </source>
</evidence>
<dbReference type="HOGENOM" id="CLU_1113646_0_0_1"/>
<feature type="region of interest" description="Disordered" evidence="1">
    <location>
        <begin position="134"/>
        <end position="165"/>
    </location>
</feature>
<dbReference type="AlphaFoldDB" id="A0A074SEG7"/>
<protein>
    <submittedName>
        <fullName evidence="2">Uncharacterized protein</fullName>
    </submittedName>
</protein>
<feature type="non-terminal residue" evidence="2">
    <location>
        <position position="250"/>
    </location>
</feature>
<accession>A0A074SEG7</accession>
<dbReference type="Proteomes" id="UP000027456">
    <property type="component" value="Unassembled WGS sequence"/>
</dbReference>
<reference evidence="2 3" key="1">
    <citation type="submission" date="2013-12" db="EMBL/GenBank/DDBJ databases">
        <authorList>
            <person name="Cubeta M."/>
            <person name="Pakala S."/>
            <person name="Fedorova N."/>
            <person name="Thomas E."/>
            <person name="Dean R."/>
            <person name="Jabaji S."/>
            <person name="Neate S."/>
            <person name="Toda T."/>
            <person name="Tavantzis S."/>
            <person name="Vilgalys R."/>
            <person name="Bharathan N."/>
            <person name="Pakala S."/>
            <person name="Losada L.S."/>
            <person name="Zafar N."/>
            <person name="Nierman W."/>
        </authorList>
    </citation>
    <scope>NUCLEOTIDE SEQUENCE [LARGE SCALE GENOMIC DNA]</scope>
    <source>
        <strain evidence="2 3">123E</strain>
    </source>
</reference>
<feature type="compositionally biased region" description="Acidic residues" evidence="1">
    <location>
        <begin position="193"/>
        <end position="213"/>
    </location>
</feature>
<feature type="compositionally biased region" description="Polar residues" evidence="1">
    <location>
        <begin position="142"/>
        <end position="165"/>
    </location>
</feature>
<feature type="region of interest" description="Disordered" evidence="1">
    <location>
        <begin position="184"/>
        <end position="250"/>
    </location>
</feature>
<dbReference type="OrthoDB" id="3253071at2759"/>
<gene>
    <name evidence="2" type="ORF">V565_125150</name>
</gene>
<evidence type="ECO:0000256" key="1">
    <source>
        <dbReference type="SAM" id="MobiDB-lite"/>
    </source>
</evidence>
<sequence length="250" mass="27551">MFVLMFDHQLDLLDWDSYQQYSSPTIHFTLNQAMSNNNMRSLRRGGTTSICLARQGKPCRCTTCSSSFASTATTVSDVSTTCPPSEIDDRESVQDFEIPTRARCPPLQAFPTASTIIESVYDYQDNEASAGEFVGPDGRYMSPSQNPINYSFSRGQSRARTDSVSTVASDRTVVCPGANALQRNESVVSNATVDDDDDDNEDDDDDDDEDEEPATYTPPLSTTMVGLVPVQRIGPVRPNYNRNPAPEFPI</sequence>
<evidence type="ECO:0000313" key="3">
    <source>
        <dbReference type="Proteomes" id="UP000027456"/>
    </source>
</evidence>
<keyword evidence="3" id="KW-1185">Reference proteome</keyword>
<dbReference type="EMBL" id="AZST01000517">
    <property type="protein sequence ID" value="KEP48412.1"/>
    <property type="molecule type" value="Genomic_DNA"/>
</dbReference>